<gene>
    <name evidence="1" type="ORF">DILT_LOCUS4826</name>
</gene>
<evidence type="ECO:0000313" key="2">
    <source>
        <dbReference type="Proteomes" id="UP000281553"/>
    </source>
</evidence>
<proteinExistence type="predicted"/>
<dbReference type="OrthoDB" id="6264668at2759"/>
<evidence type="ECO:0000313" key="1">
    <source>
        <dbReference type="EMBL" id="VDN08995.1"/>
    </source>
</evidence>
<accession>A0A3P7KVJ8</accession>
<dbReference type="AlphaFoldDB" id="A0A3P7KVJ8"/>
<dbReference type="Proteomes" id="UP000281553">
    <property type="component" value="Unassembled WGS sequence"/>
</dbReference>
<name>A0A3P7KVJ8_DIBLA</name>
<reference evidence="1 2" key="1">
    <citation type="submission" date="2018-11" db="EMBL/GenBank/DDBJ databases">
        <authorList>
            <consortium name="Pathogen Informatics"/>
        </authorList>
    </citation>
    <scope>NUCLEOTIDE SEQUENCE [LARGE SCALE GENOMIC DNA]</scope>
</reference>
<keyword evidence="2" id="KW-1185">Reference proteome</keyword>
<dbReference type="Gene3D" id="1.20.1260.10">
    <property type="match status" value="1"/>
</dbReference>
<dbReference type="EMBL" id="UYRU01046185">
    <property type="protein sequence ID" value="VDN08995.1"/>
    <property type="molecule type" value="Genomic_DNA"/>
</dbReference>
<protein>
    <submittedName>
        <fullName evidence="1">Uncharacterized protein</fullName>
    </submittedName>
</protein>
<organism evidence="1 2">
    <name type="scientific">Dibothriocephalus latus</name>
    <name type="common">Fish tapeworm</name>
    <name type="synonym">Diphyllobothrium latum</name>
    <dbReference type="NCBI Taxonomy" id="60516"/>
    <lineage>
        <taxon>Eukaryota</taxon>
        <taxon>Metazoa</taxon>
        <taxon>Spiralia</taxon>
        <taxon>Lophotrochozoa</taxon>
        <taxon>Platyhelminthes</taxon>
        <taxon>Cestoda</taxon>
        <taxon>Eucestoda</taxon>
        <taxon>Diphyllobothriidea</taxon>
        <taxon>Diphyllobothriidae</taxon>
        <taxon>Dibothriocephalus</taxon>
    </lineage>
</organism>
<dbReference type="InterPro" id="IPR012347">
    <property type="entry name" value="Ferritin-like"/>
</dbReference>
<sequence length="105" mass="12612">MKPMHQFPLPKDTTITALLNMSVDMERCVEQQIKNLLKFANEHEMSPVREFAREILVWHTECTAHLVRHLQGIKASESAYLYDRMTMQPLVERYERYHRFCDSHY</sequence>